<dbReference type="EMBL" id="RXWV01000023">
    <property type="protein sequence ID" value="RTX73786.1"/>
    <property type="molecule type" value="Genomic_DNA"/>
</dbReference>
<protein>
    <submittedName>
        <fullName evidence="1">Uncharacterized protein</fullName>
    </submittedName>
</protein>
<reference evidence="1 2" key="1">
    <citation type="submission" date="2018-10" db="EMBL/GenBank/DDBJ databases">
        <title>A collection Staphylococci species genome sequencing.</title>
        <authorList>
            <person name="Cole K."/>
        </authorList>
    </citation>
    <scope>NUCLEOTIDE SEQUENCE [LARGE SCALE GENOMIC DNA]</scope>
    <source>
        <strain evidence="2">NCTC 12218</strain>
    </source>
</reference>
<evidence type="ECO:0000313" key="1">
    <source>
        <dbReference type="EMBL" id="RTX73786.1"/>
    </source>
</evidence>
<gene>
    <name evidence="1" type="ORF">CD117_04145</name>
</gene>
<name>A0AAJ4VIE8_MAMSC</name>
<accession>A0AAJ4VIE8</accession>
<proteinExistence type="predicted"/>
<organism evidence="1 2">
    <name type="scientific">Mammaliicoccus sciuri</name>
    <name type="common">Staphylococcus sciuri</name>
    <dbReference type="NCBI Taxonomy" id="1296"/>
    <lineage>
        <taxon>Bacteria</taxon>
        <taxon>Bacillati</taxon>
        <taxon>Bacillota</taxon>
        <taxon>Bacilli</taxon>
        <taxon>Bacillales</taxon>
        <taxon>Staphylococcaceae</taxon>
        <taxon>Mammaliicoccus</taxon>
    </lineage>
</organism>
<evidence type="ECO:0000313" key="2">
    <source>
        <dbReference type="Proteomes" id="UP000274792"/>
    </source>
</evidence>
<comment type="caution">
    <text evidence="1">The sequence shown here is derived from an EMBL/GenBank/DDBJ whole genome shotgun (WGS) entry which is preliminary data.</text>
</comment>
<dbReference type="Proteomes" id="UP000274792">
    <property type="component" value="Unassembled WGS sequence"/>
</dbReference>
<sequence>MASVKEQMNNIKTKDELIKWLINEYFTLSNKVYGKKYDEVLFNEIDSIRDKFDVLNEVEN</sequence>
<dbReference type="AlphaFoldDB" id="A0AAJ4VIE8"/>
<dbReference type="RefSeq" id="WP_126476818.1">
    <property type="nucleotide sequence ID" value="NZ_JAVRJP010000004.1"/>
</dbReference>